<protein>
    <submittedName>
        <fullName evidence="7">MFS transporter</fullName>
    </submittedName>
</protein>
<dbReference type="Proteomes" id="UP000612585">
    <property type="component" value="Unassembled WGS sequence"/>
</dbReference>
<dbReference type="PANTHER" id="PTHR23527:SF1">
    <property type="entry name" value="BLL3282 PROTEIN"/>
    <property type="match status" value="1"/>
</dbReference>
<keyword evidence="4 5" id="KW-0472">Membrane</keyword>
<dbReference type="InterPro" id="IPR011701">
    <property type="entry name" value="MFS"/>
</dbReference>
<feature type="transmembrane region" description="Helical" evidence="5">
    <location>
        <begin position="298"/>
        <end position="319"/>
    </location>
</feature>
<dbReference type="GO" id="GO:0005886">
    <property type="term" value="C:plasma membrane"/>
    <property type="evidence" value="ECO:0007669"/>
    <property type="project" value="UniProtKB-SubCell"/>
</dbReference>
<evidence type="ECO:0000256" key="4">
    <source>
        <dbReference type="ARBA" id="ARBA00023136"/>
    </source>
</evidence>
<dbReference type="InterPro" id="IPR036259">
    <property type="entry name" value="MFS_trans_sf"/>
</dbReference>
<evidence type="ECO:0000256" key="1">
    <source>
        <dbReference type="ARBA" id="ARBA00004651"/>
    </source>
</evidence>
<organism evidence="7 8">
    <name type="scientific">Virgisporangium aurantiacum</name>
    <dbReference type="NCBI Taxonomy" id="175570"/>
    <lineage>
        <taxon>Bacteria</taxon>
        <taxon>Bacillati</taxon>
        <taxon>Actinomycetota</taxon>
        <taxon>Actinomycetes</taxon>
        <taxon>Micromonosporales</taxon>
        <taxon>Micromonosporaceae</taxon>
        <taxon>Virgisporangium</taxon>
    </lineage>
</organism>
<dbReference type="RefSeq" id="WP_203993296.1">
    <property type="nucleotide sequence ID" value="NZ_BOPG01000022.1"/>
</dbReference>
<evidence type="ECO:0000259" key="6">
    <source>
        <dbReference type="PROSITE" id="PS50850"/>
    </source>
</evidence>
<comment type="caution">
    <text evidence="7">The sequence shown here is derived from an EMBL/GenBank/DDBJ whole genome shotgun (WGS) entry which is preliminary data.</text>
</comment>
<feature type="transmembrane region" description="Helical" evidence="5">
    <location>
        <begin position="203"/>
        <end position="226"/>
    </location>
</feature>
<sequence length="386" mass="39975">MSSYRWLVLAVGTAAQSSAAAFLVGIAAIAPALRAEYDLDLTGLGLMLGAPTLGMVVTLLAWGHAADRFGERRVMTTGLLLASTMLFLVPFLPGFWPVLLVLFLAGAAASGLNAASGRAVMAWFPARGRAFAMAIRQCGLPFGAALAAAVLPVLVDIAGTRLAFWGLAWFMTANAFAVAMVIRSRGSGPASDGRFWDVLRHGPLLNLCAAAVLLMLPQVAITAFGIELLLATTALTVTQAAVALVAVNLSGAGLRLLVGWWADWTGVRLRPFLFVAVCMVAAFDALAAYIALDGPMLHVFVVLVGALALSWNGLAFVVAAELAPPGRAGSFLGFENTAIYAASALGSILVGFFADRADWATVIGGLTLPALLAATVLAFSTSSVRV</sequence>
<feature type="transmembrane region" description="Helical" evidence="5">
    <location>
        <begin position="98"/>
        <end position="126"/>
    </location>
</feature>
<name>A0A8J3Z380_9ACTN</name>
<keyword evidence="8" id="KW-1185">Reference proteome</keyword>
<dbReference type="PANTHER" id="PTHR23527">
    <property type="entry name" value="BLL3282 PROTEIN"/>
    <property type="match status" value="1"/>
</dbReference>
<evidence type="ECO:0000256" key="2">
    <source>
        <dbReference type="ARBA" id="ARBA00022692"/>
    </source>
</evidence>
<dbReference type="Pfam" id="PF07690">
    <property type="entry name" value="MFS_1"/>
    <property type="match status" value="1"/>
</dbReference>
<feature type="transmembrane region" description="Helical" evidence="5">
    <location>
        <begin position="359"/>
        <end position="379"/>
    </location>
</feature>
<dbReference type="GO" id="GO:0022857">
    <property type="term" value="F:transmembrane transporter activity"/>
    <property type="evidence" value="ECO:0007669"/>
    <property type="project" value="InterPro"/>
</dbReference>
<gene>
    <name evidence="7" type="ORF">Vau01_033930</name>
</gene>
<evidence type="ECO:0000256" key="5">
    <source>
        <dbReference type="SAM" id="Phobius"/>
    </source>
</evidence>
<accession>A0A8J3Z380</accession>
<dbReference type="SUPFAM" id="SSF103473">
    <property type="entry name" value="MFS general substrate transporter"/>
    <property type="match status" value="1"/>
</dbReference>
<proteinExistence type="predicted"/>
<feature type="transmembrane region" description="Helical" evidence="5">
    <location>
        <begin position="238"/>
        <end position="260"/>
    </location>
</feature>
<feature type="transmembrane region" description="Helical" evidence="5">
    <location>
        <begin position="74"/>
        <end position="92"/>
    </location>
</feature>
<dbReference type="PROSITE" id="PS50850">
    <property type="entry name" value="MFS"/>
    <property type="match status" value="1"/>
</dbReference>
<dbReference type="InterPro" id="IPR052952">
    <property type="entry name" value="MFS-Transporter"/>
</dbReference>
<reference evidence="7" key="1">
    <citation type="submission" date="2021-01" db="EMBL/GenBank/DDBJ databases">
        <title>Whole genome shotgun sequence of Virgisporangium aurantiacum NBRC 16421.</title>
        <authorList>
            <person name="Komaki H."/>
            <person name="Tamura T."/>
        </authorList>
    </citation>
    <scope>NUCLEOTIDE SEQUENCE</scope>
    <source>
        <strain evidence="7">NBRC 16421</strain>
    </source>
</reference>
<evidence type="ECO:0000313" key="7">
    <source>
        <dbReference type="EMBL" id="GIJ55877.1"/>
    </source>
</evidence>
<keyword evidence="2 5" id="KW-0812">Transmembrane</keyword>
<evidence type="ECO:0000313" key="8">
    <source>
        <dbReference type="Proteomes" id="UP000612585"/>
    </source>
</evidence>
<feature type="transmembrane region" description="Helical" evidence="5">
    <location>
        <begin position="44"/>
        <end position="62"/>
    </location>
</feature>
<evidence type="ECO:0000256" key="3">
    <source>
        <dbReference type="ARBA" id="ARBA00022989"/>
    </source>
</evidence>
<feature type="transmembrane region" description="Helical" evidence="5">
    <location>
        <begin position="272"/>
        <end position="292"/>
    </location>
</feature>
<feature type="domain" description="Major facilitator superfamily (MFS) profile" evidence="6">
    <location>
        <begin position="1"/>
        <end position="385"/>
    </location>
</feature>
<dbReference type="AlphaFoldDB" id="A0A8J3Z380"/>
<feature type="transmembrane region" description="Helical" evidence="5">
    <location>
        <begin position="138"/>
        <end position="157"/>
    </location>
</feature>
<dbReference type="Gene3D" id="1.20.1250.20">
    <property type="entry name" value="MFS general substrate transporter like domains"/>
    <property type="match status" value="2"/>
</dbReference>
<feature type="transmembrane region" description="Helical" evidence="5">
    <location>
        <begin position="163"/>
        <end position="182"/>
    </location>
</feature>
<dbReference type="EMBL" id="BOPG01000022">
    <property type="protein sequence ID" value="GIJ55877.1"/>
    <property type="molecule type" value="Genomic_DNA"/>
</dbReference>
<dbReference type="InterPro" id="IPR020846">
    <property type="entry name" value="MFS_dom"/>
</dbReference>
<keyword evidence="3 5" id="KW-1133">Transmembrane helix</keyword>
<comment type="subcellular location">
    <subcellularLocation>
        <location evidence="1">Cell membrane</location>
        <topology evidence="1">Multi-pass membrane protein</topology>
    </subcellularLocation>
</comment>
<feature type="transmembrane region" description="Helical" evidence="5">
    <location>
        <begin position="331"/>
        <end position="353"/>
    </location>
</feature>